<dbReference type="RefSeq" id="WP_204200050.1">
    <property type="nucleotide sequence ID" value="NZ_JAFEMC010000005.1"/>
</dbReference>
<accession>A0ABS2DAJ8</accession>
<dbReference type="SUPFAM" id="SSF52540">
    <property type="entry name" value="P-loop containing nucleoside triphosphate hydrolases"/>
    <property type="match status" value="1"/>
</dbReference>
<protein>
    <submittedName>
        <fullName evidence="2">ParA family protein</fullName>
    </submittedName>
</protein>
<gene>
    <name evidence="2" type="ORF">ILT43_16340</name>
</gene>
<proteinExistence type="predicted"/>
<evidence type="ECO:0000259" key="1">
    <source>
        <dbReference type="Pfam" id="PF13614"/>
    </source>
</evidence>
<dbReference type="Pfam" id="PF13614">
    <property type="entry name" value="AAA_31"/>
    <property type="match status" value="1"/>
</dbReference>
<keyword evidence="3" id="KW-1185">Reference proteome</keyword>
<evidence type="ECO:0000313" key="3">
    <source>
        <dbReference type="Proteomes" id="UP000763641"/>
    </source>
</evidence>
<dbReference type="PANTHER" id="PTHR13696:SF99">
    <property type="entry name" value="COBYRINIC ACID AC-DIAMIDE SYNTHASE"/>
    <property type="match status" value="1"/>
</dbReference>
<dbReference type="InterPro" id="IPR050678">
    <property type="entry name" value="DNA_Partitioning_ATPase"/>
</dbReference>
<dbReference type="CDD" id="cd02042">
    <property type="entry name" value="ParAB_family"/>
    <property type="match status" value="1"/>
</dbReference>
<reference evidence="2 3" key="1">
    <citation type="submission" date="2020-12" db="EMBL/GenBank/DDBJ databases">
        <title>Sphingomonas sp.</title>
        <authorList>
            <person name="Kim M.K."/>
        </authorList>
    </citation>
    <scope>NUCLEOTIDE SEQUENCE [LARGE SCALE GENOMIC DNA]</scope>
    <source>
        <strain evidence="2 3">BT552</strain>
    </source>
</reference>
<dbReference type="Proteomes" id="UP000763641">
    <property type="component" value="Unassembled WGS sequence"/>
</dbReference>
<evidence type="ECO:0000313" key="2">
    <source>
        <dbReference type="EMBL" id="MBM6577952.1"/>
    </source>
</evidence>
<feature type="domain" description="AAA" evidence="1">
    <location>
        <begin position="1"/>
        <end position="156"/>
    </location>
</feature>
<dbReference type="InterPro" id="IPR025669">
    <property type="entry name" value="AAA_dom"/>
</dbReference>
<name>A0ABS2DAJ8_9SPHN</name>
<dbReference type="InterPro" id="IPR027417">
    <property type="entry name" value="P-loop_NTPase"/>
</dbReference>
<dbReference type="Gene3D" id="3.40.50.300">
    <property type="entry name" value="P-loop containing nucleotide triphosphate hydrolases"/>
    <property type="match status" value="1"/>
</dbReference>
<comment type="caution">
    <text evidence="2">The sequence shown here is derived from an EMBL/GenBank/DDBJ whole genome shotgun (WGS) entry which is preliminary data.</text>
</comment>
<dbReference type="EMBL" id="JAFEMC010000005">
    <property type="protein sequence ID" value="MBM6577952.1"/>
    <property type="molecule type" value="Genomic_DNA"/>
</dbReference>
<organism evidence="2 3">
    <name type="scientific">Sphingomonas longa</name>
    <dbReference type="NCBI Taxonomy" id="2778730"/>
    <lineage>
        <taxon>Bacteria</taxon>
        <taxon>Pseudomonadati</taxon>
        <taxon>Pseudomonadota</taxon>
        <taxon>Alphaproteobacteria</taxon>
        <taxon>Sphingomonadales</taxon>
        <taxon>Sphingomonadaceae</taxon>
        <taxon>Sphingomonas</taxon>
    </lineage>
</organism>
<dbReference type="PANTHER" id="PTHR13696">
    <property type="entry name" value="P-LOOP CONTAINING NUCLEOSIDE TRIPHOSPHATE HYDROLASE"/>
    <property type="match status" value="1"/>
</dbReference>
<sequence length="242" mass="25974">MQAIAVYSPKGGVGKTTLSVNLAWCAATLSARRTLLWDLDPQGASTFLLGHDRALDGQARAVFARDVSADALIVGTSVDRLDLLPADTSLRGLDLLLHGLGKRKRLNRLLETLAGRYDRVILDCPPGLTETAEQVVRAAALIIAPVIPSPLSRRAFDEMVLHLDRGGGRRPAMLPVFGMADRRRSVHNAALAADPDWPVIPMASVVEAMATRRQPLGAFAPSSPPARAVAELWTAIERRLAG</sequence>